<dbReference type="PANTHER" id="PTHR31111:SF136">
    <property type="entry name" value="F-BOX ASSOCIATED DOMAIN-CONTAINING PROTEIN"/>
    <property type="match status" value="1"/>
</dbReference>
<protein>
    <recommendedName>
        <fullName evidence="1">F-box domain-containing protein</fullName>
    </recommendedName>
</protein>
<dbReference type="Proteomes" id="UP001497516">
    <property type="component" value="Chromosome 1"/>
</dbReference>
<dbReference type="SUPFAM" id="SSF81383">
    <property type="entry name" value="F-box domain"/>
    <property type="match status" value="1"/>
</dbReference>
<dbReference type="InterPro" id="IPR036047">
    <property type="entry name" value="F-box-like_dom_sf"/>
</dbReference>
<organism evidence="2 3">
    <name type="scientific">Linum trigynum</name>
    <dbReference type="NCBI Taxonomy" id="586398"/>
    <lineage>
        <taxon>Eukaryota</taxon>
        <taxon>Viridiplantae</taxon>
        <taxon>Streptophyta</taxon>
        <taxon>Embryophyta</taxon>
        <taxon>Tracheophyta</taxon>
        <taxon>Spermatophyta</taxon>
        <taxon>Magnoliopsida</taxon>
        <taxon>eudicotyledons</taxon>
        <taxon>Gunneridae</taxon>
        <taxon>Pentapetalae</taxon>
        <taxon>rosids</taxon>
        <taxon>fabids</taxon>
        <taxon>Malpighiales</taxon>
        <taxon>Linaceae</taxon>
        <taxon>Linum</taxon>
    </lineage>
</organism>
<sequence length="365" mass="39848">MENLPSEIELEILSRLPISSIIRLKCVSKSLRSVAENPRLHALYLAHARRRDPSLLLHYSDAGSQQIRLLAAGFGNKTVRSDDDLDFTKLVPTGSCNGFLCISDAENSSLTPVCLWNPLTGHRIHLPRPINTSFPEPQHVALGFGPDPVTSGPKIVRVVYCNRPTLFGWAWHSQVQVLTVGATWREIGRTSWNLKPVPSEGILVNSALHWLTLPMQGKVRIVSFDLRAEEFGEIGFPAEELDPERCRLTQLVSLSGHLSAVVCCGGGGFELWVMKEYGVKESWCREFAIDGDQLPGALNPNGRGDGGGAATTVRVLCKLESSGAILLQIGGCKLVTYCPETLESKEVEVSGLPGSFSVTLHMESL</sequence>
<proteinExistence type="predicted"/>
<dbReference type="PROSITE" id="PS50181">
    <property type="entry name" value="FBOX"/>
    <property type="match status" value="1"/>
</dbReference>
<evidence type="ECO:0000259" key="1">
    <source>
        <dbReference type="PROSITE" id="PS50181"/>
    </source>
</evidence>
<dbReference type="InterPro" id="IPR017451">
    <property type="entry name" value="F-box-assoc_interact_dom"/>
</dbReference>
<dbReference type="EMBL" id="OZ034813">
    <property type="protein sequence ID" value="CAL1352779.1"/>
    <property type="molecule type" value="Genomic_DNA"/>
</dbReference>
<dbReference type="InterPro" id="IPR013187">
    <property type="entry name" value="F-box-assoc_dom_typ3"/>
</dbReference>
<reference evidence="2 3" key="1">
    <citation type="submission" date="2024-04" db="EMBL/GenBank/DDBJ databases">
        <authorList>
            <person name="Fracassetti M."/>
        </authorList>
    </citation>
    <scope>NUCLEOTIDE SEQUENCE [LARGE SCALE GENOMIC DNA]</scope>
</reference>
<dbReference type="Pfam" id="PF00646">
    <property type="entry name" value="F-box"/>
    <property type="match status" value="1"/>
</dbReference>
<dbReference type="AlphaFoldDB" id="A0AAV2C8G8"/>
<accession>A0AAV2C8G8</accession>
<dbReference type="Pfam" id="PF08268">
    <property type="entry name" value="FBA_3"/>
    <property type="match status" value="1"/>
</dbReference>
<evidence type="ECO:0000313" key="2">
    <source>
        <dbReference type="EMBL" id="CAL1352779.1"/>
    </source>
</evidence>
<gene>
    <name evidence="2" type="ORF">LTRI10_LOCUS722</name>
</gene>
<feature type="domain" description="F-box" evidence="1">
    <location>
        <begin position="1"/>
        <end position="47"/>
    </location>
</feature>
<dbReference type="NCBIfam" id="TIGR01640">
    <property type="entry name" value="F_box_assoc_1"/>
    <property type="match status" value="1"/>
</dbReference>
<dbReference type="InterPro" id="IPR001810">
    <property type="entry name" value="F-box_dom"/>
</dbReference>
<evidence type="ECO:0000313" key="3">
    <source>
        <dbReference type="Proteomes" id="UP001497516"/>
    </source>
</evidence>
<dbReference type="SMART" id="SM00256">
    <property type="entry name" value="FBOX"/>
    <property type="match status" value="1"/>
</dbReference>
<name>A0AAV2C8G8_9ROSI</name>
<dbReference type="PANTHER" id="PTHR31111">
    <property type="entry name" value="BNAA05G37150D PROTEIN-RELATED"/>
    <property type="match status" value="1"/>
</dbReference>
<dbReference type="Gene3D" id="1.20.1280.50">
    <property type="match status" value="1"/>
</dbReference>
<keyword evidence="3" id="KW-1185">Reference proteome</keyword>